<evidence type="ECO:0000313" key="1">
    <source>
        <dbReference type="EMBL" id="ETA69491.1"/>
    </source>
</evidence>
<dbReference type="Proteomes" id="UP000019483">
    <property type="component" value="Unassembled WGS sequence"/>
</dbReference>
<dbReference type="OrthoDB" id="105956at2157"/>
<proteinExistence type="predicted"/>
<dbReference type="AlphaFoldDB" id="W9E1K4"/>
<gene>
    <name evidence="1" type="ORF">MettiDRAFT_2993</name>
</gene>
<accession>W9E1K4</accession>
<organism evidence="1 2">
    <name type="scientific">Methanolobus tindarius DSM 2278</name>
    <dbReference type="NCBI Taxonomy" id="1090322"/>
    <lineage>
        <taxon>Archaea</taxon>
        <taxon>Methanobacteriati</taxon>
        <taxon>Methanobacteriota</taxon>
        <taxon>Stenosarchaea group</taxon>
        <taxon>Methanomicrobia</taxon>
        <taxon>Methanosarcinales</taxon>
        <taxon>Methanosarcinaceae</taxon>
        <taxon>Methanolobus</taxon>
    </lineage>
</organism>
<dbReference type="EMBL" id="AZAJ01000001">
    <property type="protein sequence ID" value="ETA69491.1"/>
    <property type="molecule type" value="Genomic_DNA"/>
</dbReference>
<reference evidence="1 2" key="1">
    <citation type="submission" date="2013-08" db="EMBL/GenBank/DDBJ databases">
        <authorList>
            <consortium name="DOE Joint Genome Institute"/>
            <person name="Eisen J."/>
            <person name="Huntemann M."/>
            <person name="Han J."/>
            <person name="Chen A."/>
            <person name="Kyrpides N."/>
            <person name="Mavromatis K."/>
            <person name="Markowitz V."/>
            <person name="Palaniappan K."/>
            <person name="Ivanova N."/>
            <person name="Schaumberg A."/>
            <person name="Pati A."/>
            <person name="Liolios K."/>
            <person name="Nordberg H.P."/>
            <person name="Cantor M.N."/>
            <person name="Hua S.X."/>
            <person name="Woyke T."/>
        </authorList>
    </citation>
    <scope>NUCLEOTIDE SEQUENCE [LARGE SCALE GENOMIC DNA]</scope>
    <source>
        <strain evidence="1 2">DSM 2278</strain>
    </source>
</reference>
<keyword evidence="2" id="KW-1185">Reference proteome</keyword>
<protein>
    <submittedName>
        <fullName evidence="1">Uncharacterized protein</fullName>
    </submittedName>
</protein>
<dbReference type="RefSeq" id="WP_023846623.1">
    <property type="nucleotide sequence ID" value="NZ_AZAJ01000001.1"/>
</dbReference>
<sequence>MPFESNLSNPSLIAKIDNFLESTDIVDYYKKYGWKKDLWTKGFPDIFRLEIMIGEAIRTNTLEQNHILKIAKWGGNNNPIKCNDSINVPIYNGDDIAKWVELKPEAYIDDICDSIRYFGPTYGSKLLRFALPSEYGAIDTRIVRVFGKGDEKSSQVDLLNLKVNSTPEKRWYINKYQPNWPAEYGKWINILRHISKQMNKNDLPCPHPHNFIDAELRESGNWFCADVEMALFSYATHCIYSKE</sequence>
<comment type="caution">
    <text evidence="1">The sequence shown here is derived from an EMBL/GenBank/DDBJ whole genome shotgun (WGS) entry which is preliminary data.</text>
</comment>
<name>W9E1K4_METTI</name>
<evidence type="ECO:0000313" key="2">
    <source>
        <dbReference type="Proteomes" id="UP000019483"/>
    </source>
</evidence>